<dbReference type="InterPro" id="IPR010730">
    <property type="entry name" value="HET"/>
</dbReference>
<keyword evidence="4" id="KW-1185">Reference proteome</keyword>
<dbReference type="PANTHER" id="PTHR33112">
    <property type="entry name" value="DOMAIN PROTEIN, PUTATIVE-RELATED"/>
    <property type="match status" value="1"/>
</dbReference>
<feature type="compositionally biased region" description="Basic and acidic residues" evidence="1">
    <location>
        <begin position="440"/>
        <end position="457"/>
    </location>
</feature>
<dbReference type="Pfam" id="PF06985">
    <property type="entry name" value="HET"/>
    <property type="match status" value="1"/>
</dbReference>
<comment type="caution">
    <text evidence="3">The sequence shown here is derived from an EMBL/GenBank/DDBJ whole genome shotgun (WGS) entry which is preliminary data.</text>
</comment>
<evidence type="ECO:0000256" key="1">
    <source>
        <dbReference type="SAM" id="MobiDB-lite"/>
    </source>
</evidence>
<accession>A0A8H3W4L8</accession>
<name>A0A8H3W4L8_9PEZI</name>
<evidence type="ECO:0000313" key="3">
    <source>
        <dbReference type="EMBL" id="KAF0319934.1"/>
    </source>
</evidence>
<proteinExistence type="predicted"/>
<dbReference type="PANTHER" id="PTHR33112:SF16">
    <property type="entry name" value="HETEROKARYON INCOMPATIBILITY DOMAIN-CONTAINING PROTEIN"/>
    <property type="match status" value="1"/>
</dbReference>
<feature type="domain" description="Heterokaryon incompatibility" evidence="2">
    <location>
        <begin position="13"/>
        <end position="126"/>
    </location>
</feature>
<sequence length="682" mass="79006">MLHRMHGGLEDVLLRLPKAIQDAIDLVRRLGFKYMWIDRLCIVQNSSRSWKLNAFNMDLIYGNAALTICAADGDASIGLRAMRPSTRNTKQYKRMVNPHLELMVTRLPEIYIRSSEWNERAWTFQERLLSRRCLIFTNGRVYFQCRSTGMSEDIFGDQKEASWSLDLVDAPMQMFRQLEDRAFWVYMKCVELYTERKLTQAKDIQAAFSGMANMMEERMNAPFIHGLPSSHFDLALLWEPVRSVKRRTSSTNKNDHTIPDFPSWSWTGWIGETKYHDDLIGGALDNVSQWLNTHTWIQCHWKTPVRIAAGEAIQKREQRGVSHPTFHAVGDLQAQCNGTVHQAVLRKELCTIVLDLITKLNFNYSDDSASYSDVDVRLRERARSRSRSRQGAPRSRDTKPVYQGYTEATSYRQPAAFRASNSLGRAYSVEGRSRMPVVANDRDRDRRSGHEYEDRLKLPPHSPSSPKYDQRRKITREGALFGAGPVASGGLVSAPAPVHTADFFDMFFEDNEKEFSITLRDYPYRVVKAPFEPKPETSEFPLLPILQFRTWHTWLYIKHNGPSERQFHDRKLLSMGTESGLARYHIADEMGDWCGSVVLEAEWAAKASDKQEFIAISEAKSFTRDECPEWTYYIPKEREQSEWDLFYVLLIERKDEKWERVGVGKVFKEAFHNSKQKEIMLS</sequence>
<evidence type="ECO:0000313" key="4">
    <source>
        <dbReference type="Proteomes" id="UP000434172"/>
    </source>
</evidence>
<gene>
    <name evidence="3" type="ORF">GQ607_012877</name>
</gene>
<organism evidence="3 4">
    <name type="scientific">Colletotrichum asianum</name>
    <dbReference type="NCBI Taxonomy" id="702518"/>
    <lineage>
        <taxon>Eukaryota</taxon>
        <taxon>Fungi</taxon>
        <taxon>Dikarya</taxon>
        <taxon>Ascomycota</taxon>
        <taxon>Pezizomycotina</taxon>
        <taxon>Sordariomycetes</taxon>
        <taxon>Hypocreomycetidae</taxon>
        <taxon>Glomerellales</taxon>
        <taxon>Glomerellaceae</taxon>
        <taxon>Colletotrichum</taxon>
        <taxon>Colletotrichum gloeosporioides species complex</taxon>
    </lineage>
</organism>
<feature type="region of interest" description="Disordered" evidence="1">
    <location>
        <begin position="434"/>
        <end position="470"/>
    </location>
</feature>
<dbReference type="OrthoDB" id="5135333at2759"/>
<protein>
    <recommendedName>
        <fullName evidence="2">Heterokaryon incompatibility domain-containing protein</fullName>
    </recommendedName>
</protein>
<dbReference type="Proteomes" id="UP000434172">
    <property type="component" value="Unassembled WGS sequence"/>
</dbReference>
<reference evidence="3 4" key="1">
    <citation type="submission" date="2019-12" db="EMBL/GenBank/DDBJ databases">
        <title>A genome sequence resource for the geographically widespread anthracnose pathogen Colletotrichum asianum.</title>
        <authorList>
            <person name="Meng Y."/>
        </authorList>
    </citation>
    <scope>NUCLEOTIDE SEQUENCE [LARGE SCALE GENOMIC DNA]</scope>
    <source>
        <strain evidence="3 4">ICMP 18580</strain>
    </source>
</reference>
<dbReference type="AlphaFoldDB" id="A0A8H3W4L8"/>
<evidence type="ECO:0000259" key="2">
    <source>
        <dbReference type="Pfam" id="PF06985"/>
    </source>
</evidence>
<feature type="region of interest" description="Disordered" evidence="1">
    <location>
        <begin position="380"/>
        <end position="406"/>
    </location>
</feature>
<dbReference type="EMBL" id="WOWK01000089">
    <property type="protein sequence ID" value="KAF0319934.1"/>
    <property type="molecule type" value="Genomic_DNA"/>
</dbReference>